<dbReference type="PANTHER" id="PTHR42663:SF6">
    <property type="entry name" value="HYDROLASE C777.06C-RELATED"/>
    <property type="match status" value="1"/>
</dbReference>
<evidence type="ECO:0000259" key="1">
    <source>
        <dbReference type="Pfam" id="PF12706"/>
    </source>
</evidence>
<dbReference type="InterPro" id="IPR001279">
    <property type="entry name" value="Metallo-B-lactamas"/>
</dbReference>
<dbReference type="InterPro" id="IPR036866">
    <property type="entry name" value="RibonucZ/Hydroxyglut_hydro"/>
</dbReference>
<proteinExistence type="predicted"/>
<evidence type="ECO:0000313" key="2">
    <source>
        <dbReference type="EMBL" id="MFC7392960.1"/>
    </source>
</evidence>
<dbReference type="EMBL" id="JBHTCO010000005">
    <property type="protein sequence ID" value="MFC7392960.1"/>
    <property type="molecule type" value="Genomic_DNA"/>
</dbReference>
<dbReference type="SUPFAM" id="SSF56281">
    <property type="entry name" value="Metallo-hydrolase/oxidoreductase"/>
    <property type="match status" value="1"/>
</dbReference>
<dbReference type="Gene3D" id="3.60.15.10">
    <property type="entry name" value="Ribonuclease Z/Hydroxyacylglutathione hydrolase-like"/>
    <property type="match status" value="1"/>
</dbReference>
<organism evidence="2 3">
    <name type="scientific">Scopulibacillus cellulosilyticus</name>
    <dbReference type="NCBI Taxonomy" id="2665665"/>
    <lineage>
        <taxon>Bacteria</taxon>
        <taxon>Bacillati</taxon>
        <taxon>Bacillota</taxon>
        <taxon>Bacilli</taxon>
        <taxon>Bacillales</taxon>
        <taxon>Sporolactobacillaceae</taxon>
        <taxon>Scopulibacillus</taxon>
    </lineage>
</organism>
<dbReference type="Proteomes" id="UP001596505">
    <property type="component" value="Unassembled WGS sequence"/>
</dbReference>
<keyword evidence="3" id="KW-1185">Reference proteome</keyword>
<accession>A0ABW2PXF0</accession>
<sequence length="294" mass="33683">MTTNLTNEVIIKVLGTAQDAGVPHAGCYCDHCRAALENPHLKRFAAALAIVLPEKQKWHLIDATPDVREQMNMMKEDYPNMGLMSSILLTHAHIGHYTGLMFLGREAIYTNKLPVFAGAKMAEVLRNDVPWKQLVDLENIQIEDIRKKNSFQLESCVEITPLDIPHRNEYSETFGFIIKGPNKKCLYIPDIDRWEQWDKDLKEVAANVDYCLLDATFYSEKEPALEGLDYREIPHPCITNTMDLLEDVVKSNPVKVYFTHFNHTNPVVDFDDPKRDIIKERGFFIADEGITFTL</sequence>
<evidence type="ECO:0000313" key="3">
    <source>
        <dbReference type="Proteomes" id="UP001596505"/>
    </source>
</evidence>
<dbReference type="Pfam" id="PF12706">
    <property type="entry name" value="Lactamase_B_2"/>
    <property type="match status" value="1"/>
</dbReference>
<comment type="caution">
    <text evidence="2">The sequence shown here is derived from an EMBL/GenBank/DDBJ whole genome shotgun (WGS) entry which is preliminary data.</text>
</comment>
<protein>
    <submittedName>
        <fullName evidence="2">MBL fold metallo-hydrolase</fullName>
    </submittedName>
</protein>
<dbReference type="PANTHER" id="PTHR42663">
    <property type="entry name" value="HYDROLASE C777.06C-RELATED-RELATED"/>
    <property type="match status" value="1"/>
</dbReference>
<dbReference type="RefSeq" id="WP_380965373.1">
    <property type="nucleotide sequence ID" value="NZ_JBHTCO010000005.1"/>
</dbReference>
<gene>
    <name evidence="2" type="ORF">ACFQRG_08170</name>
</gene>
<reference evidence="3" key="1">
    <citation type="journal article" date="2019" name="Int. J. Syst. Evol. Microbiol.">
        <title>The Global Catalogue of Microorganisms (GCM) 10K type strain sequencing project: providing services to taxonomists for standard genome sequencing and annotation.</title>
        <authorList>
            <consortium name="The Broad Institute Genomics Platform"/>
            <consortium name="The Broad Institute Genome Sequencing Center for Infectious Disease"/>
            <person name="Wu L."/>
            <person name="Ma J."/>
        </authorList>
    </citation>
    <scope>NUCLEOTIDE SEQUENCE [LARGE SCALE GENOMIC DNA]</scope>
    <source>
        <strain evidence="3">CGMCC 1.16305</strain>
    </source>
</reference>
<name>A0ABW2PXF0_9BACL</name>
<feature type="domain" description="Metallo-beta-lactamase" evidence="1">
    <location>
        <begin position="58"/>
        <end position="261"/>
    </location>
</feature>